<evidence type="ECO:0000256" key="1">
    <source>
        <dbReference type="SAM" id="MobiDB-lite"/>
    </source>
</evidence>
<name>A0AAV7M6U9_PLEWA</name>
<dbReference type="EMBL" id="JANPWB010000014">
    <property type="protein sequence ID" value="KAJ1098252.1"/>
    <property type="molecule type" value="Genomic_DNA"/>
</dbReference>
<organism evidence="2 3">
    <name type="scientific">Pleurodeles waltl</name>
    <name type="common">Iberian ribbed newt</name>
    <dbReference type="NCBI Taxonomy" id="8319"/>
    <lineage>
        <taxon>Eukaryota</taxon>
        <taxon>Metazoa</taxon>
        <taxon>Chordata</taxon>
        <taxon>Craniata</taxon>
        <taxon>Vertebrata</taxon>
        <taxon>Euteleostomi</taxon>
        <taxon>Amphibia</taxon>
        <taxon>Batrachia</taxon>
        <taxon>Caudata</taxon>
        <taxon>Salamandroidea</taxon>
        <taxon>Salamandridae</taxon>
        <taxon>Pleurodelinae</taxon>
        <taxon>Pleurodeles</taxon>
    </lineage>
</organism>
<feature type="compositionally biased region" description="Basic and acidic residues" evidence="1">
    <location>
        <begin position="14"/>
        <end position="28"/>
    </location>
</feature>
<feature type="region of interest" description="Disordered" evidence="1">
    <location>
        <begin position="1"/>
        <end position="33"/>
    </location>
</feature>
<comment type="caution">
    <text evidence="2">The sequence shown here is derived from an EMBL/GenBank/DDBJ whole genome shotgun (WGS) entry which is preliminary data.</text>
</comment>
<protein>
    <submittedName>
        <fullName evidence="2">Uncharacterized protein</fullName>
    </submittedName>
</protein>
<gene>
    <name evidence="2" type="ORF">NDU88_003368</name>
</gene>
<proteinExistence type="predicted"/>
<sequence length="77" mass="9017">MDRTLRRLTRSMNTRKEEETRTAAEEMQTKPTRMWTRGTIRALRENKALTKLASSSYVPVFRALLPQCLKMGKESEE</sequence>
<reference evidence="2" key="1">
    <citation type="journal article" date="2022" name="bioRxiv">
        <title>Sequencing and chromosome-scale assembly of the giantPleurodeles waltlgenome.</title>
        <authorList>
            <person name="Brown T."/>
            <person name="Elewa A."/>
            <person name="Iarovenko S."/>
            <person name="Subramanian E."/>
            <person name="Araus A.J."/>
            <person name="Petzold A."/>
            <person name="Susuki M."/>
            <person name="Suzuki K.-i.T."/>
            <person name="Hayashi T."/>
            <person name="Toyoda A."/>
            <person name="Oliveira C."/>
            <person name="Osipova E."/>
            <person name="Leigh N.D."/>
            <person name="Simon A."/>
            <person name="Yun M.H."/>
        </authorList>
    </citation>
    <scope>NUCLEOTIDE SEQUENCE</scope>
    <source>
        <strain evidence="2">20211129_DDA</strain>
        <tissue evidence="2">Liver</tissue>
    </source>
</reference>
<evidence type="ECO:0000313" key="3">
    <source>
        <dbReference type="Proteomes" id="UP001066276"/>
    </source>
</evidence>
<dbReference type="Proteomes" id="UP001066276">
    <property type="component" value="Chromosome 10"/>
</dbReference>
<dbReference type="AlphaFoldDB" id="A0AAV7M6U9"/>
<accession>A0AAV7M6U9</accession>
<keyword evidence="3" id="KW-1185">Reference proteome</keyword>
<evidence type="ECO:0000313" key="2">
    <source>
        <dbReference type="EMBL" id="KAJ1098252.1"/>
    </source>
</evidence>